<evidence type="ECO:0000256" key="2">
    <source>
        <dbReference type="ARBA" id="ARBA00023125"/>
    </source>
</evidence>
<evidence type="ECO:0000256" key="3">
    <source>
        <dbReference type="ARBA" id="ARBA00023163"/>
    </source>
</evidence>
<protein>
    <submittedName>
        <fullName evidence="4">Tata box binding protein, putative</fullName>
    </submittedName>
</protein>
<evidence type="ECO:0000313" key="5">
    <source>
        <dbReference type="EMBL" id="SVP89748.1"/>
    </source>
</evidence>
<name>A0A3B0MFX1_THEAN</name>
<dbReference type="SUPFAM" id="SSF55945">
    <property type="entry name" value="TATA-box binding protein-like"/>
    <property type="match status" value="2"/>
</dbReference>
<dbReference type="Gene3D" id="3.30.310.10">
    <property type="entry name" value="TATA-Binding Protein"/>
    <property type="match status" value="2"/>
</dbReference>
<organism evidence="4">
    <name type="scientific">Theileria annulata</name>
    <dbReference type="NCBI Taxonomy" id="5874"/>
    <lineage>
        <taxon>Eukaryota</taxon>
        <taxon>Sar</taxon>
        <taxon>Alveolata</taxon>
        <taxon>Apicomplexa</taxon>
        <taxon>Aconoidasida</taxon>
        <taxon>Piroplasmida</taxon>
        <taxon>Theileriidae</taxon>
        <taxon>Theileria</taxon>
    </lineage>
</organism>
<dbReference type="PANTHER" id="PTHR10126">
    <property type="entry name" value="TATA-BOX BINDING PROTEIN"/>
    <property type="match status" value="1"/>
</dbReference>
<proteinExistence type="inferred from homology"/>
<dbReference type="AlphaFoldDB" id="A0A3B0MFX1"/>
<dbReference type="EMBL" id="UIVT01000001">
    <property type="protein sequence ID" value="SVP88591.1"/>
    <property type="molecule type" value="Genomic_DNA"/>
</dbReference>
<reference evidence="4" key="1">
    <citation type="submission" date="2018-07" db="EMBL/GenBank/DDBJ databases">
        <authorList>
            <person name="Quirk P.G."/>
            <person name="Krulwich T.A."/>
        </authorList>
    </citation>
    <scope>NUCLEOTIDE SEQUENCE</scope>
    <source>
        <strain evidence="4">Anand</strain>
    </source>
</reference>
<evidence type="ECO:0000256" key="1">
    <source>
        <dbReference type="ARBA" id="ARBA00005560"/>
    </source>
</evidence>
<keyword evidence="3" id="KW-0804">Transcription</keyword>
<accession>A0A3B0MFX1</accession>
<dbReference type="GO" id="GO:0006352">
    <property type="term" value="P:DNA-templated transcription initiation"/>
    <property type="evidence" value="ECO:0007669"/>
    <property type="project" value="InterPro"/>
</dbReference>
<evidence type="ECO:0000313" key="4">
    <source>
        <dbReference type="EMBL" id="SVP88591.1"/>
    </source>
</evidence>
<keyword evidence="2" id="KW-0238">DNA-binding</keyword>
<dbReference type="InterPro" id="IPR000814">
    <property type="entry name" value="TBP"/>
</dbReference>
<comment type="similarity">
    <text evidence="1">Belongs to the TBP family.</text>
</comment>
<gene>
    <name evidence="4" type="ORF">TAT_000045000</name>
    <name evidence="5" type="ORF">TAV_000044600</name>
</gene>
<dbReference type="GO" id="GO:0003677">
    <property type="term" value="F:DNA binding"/>
    <property type="evidence" value="ECO:0007669"/>
    <property type="project" value="UniProtKB-KW"/>
</dbReference>
<dbReference type="VEuPathDB" id="PiroplasmaDB:TA20815"/>
<sequence>MSTSQSEEVCKNEEEAQFEDFEDLSQISKNSLIVHNMTVVADTGVNLNLADSLNKFGNSVYDPTEFNCIRLDVRVRKALDASLRLAFSEEFESISDIKVIEATKVTRIPYIMSSFHPDSDCPIHITSFNNEYTSVKISVFSNGKIALTGARSLLTAAVALEKVCRALRRRVNGKARVRNIVCSNILAVYAYPHKIVLPLFHKACKDSIYDPHRFSGVRVRVPINSPQTFYSLINILNMFNFSSKYAEPTQESESKPEMEELEEEEEEIVDAFVVPNATPRAKSYKYKASKIGIHRFVDSTIKDNRKVHSLVPKLVKKKRKMLKGETVWTRVDQNLKDLEKTEEGLKKPETQLKQSKEEVVSVTVYSSGNITFTGARSIPSLQQALAYVYPFLQITQRKHTL</sequence>
<dbReference type="EMBL" id="UIVS01000001">
    <property type="protein sequence ID" value="SVP89748.1"/>
    <property type="molecule type" value="Genomic_DNA"/>
</dbReference>
<dbReference type="InterPro" id="IPR012295">
    <property type="entry name" value="TBP_dom_sf"/>
</dbReference>